<protein>
    <submittedName>
        <fullName evidence="7">FUSC family protein</fullName>
    </submittedName>
</protein>
<comment type="caution">
    <text evidence="7">The sequence shown here is derived from an EMBL/GenBank/DDBJ whole genome shotgun (WGS) entry which is preliminary data.</text>
</comment>
<feature type="transmembrane region" description="Helical" evidence="5">
    <location>
        <begin position="53"/>
        <end position="72"/>
    </location>
</feature>
<organism evidence="7 8">
    <name type="scientific">Brevibacterium salitolerans</name>
    <dbReference type="NCBI Taxonomy" id="1403566"/>
    <lineage>
        <taxon>Bacteria</taxon>
        <taxon>Bacillati</taxon>
        <taxon>Actinomycetota</taxon>
        <taxon>Actinomycetes</taxon>
        <taxon>Micrococcales</taxon>
        <taxon>Brevibacteriaceae</taxon>
        <taxon>Brevibacterium</taxon>
    </lineage>
</organism>
<evidence type="ECO:0000259" key="6">
    <source>
        <dbReference type="Pfam" id="PF13515"/>
    </source>
</evidence>
<comment type="subcellular location">
    <subcellularLocation>
        <location evidence="1">Membrane</location>
        <topology evidence="1">Multi-pass membrane protein</topology>
    </subcellularLocation>
</comment>
<accession>A0ABN2WJ69</accession>
<name>A0ABN2WJ69_9MICO</name>
<gene>
    <name evidence="7" type="ORF">GCM10009823_09350</name>
</gene>
<dbReference type="RefSeq" id="WP_344335667.1">
    <property type="nucleotide sequence ID" value="NZ_BAAAPZ010000003.1"/>
</dbReference>
<dbReference type="EMBL" id="BAAAPZ010000003">
    <property type="protein sequence ID" value="GAA2091935.1"/>
    <property type="molecule type" value="Genomic_DNA"/>
</dbReference>
<keyword evidence="3 5" id="KW-1133">Transmembrane helix</keyword>
<evidence type="ECO:0000256" key="1">
    <source>
        <dbReference type="ARBA" id="ARBA00004141"/>
    </source>
</evidence>
<proteinExistence type="predicted"/>
<keyword evidence="4 5" id="KW-0472">Membrane</keyword>
<feature type="transmembrane region" description="Helical" evidence="5">
    <location>
        <begin position="155"/>
        <end position="172"/>
    </location>
</feature>
<feature type="domain" description="Integral membrane bound transporter" evidence="6">
    <location>
        <begin position="49"/>
        <end position="167"/>
    </location>
</feature>
<evidence type="ECO:0000256" key="3">
    <source>
        <dbReference type="ARBA" id="ARBA00022989"/>
    </source>
</evidence>
<evidence type="ECO:0000313" key="7">
    <source>
        <dbReference type="EMBL" id="GAA2091935.1"/>
    </source>
</evidence>
<dbReference type="InterPro" id="IPR049453">
    <property type="entry name" value="Memb_transporter_dom"/>
</dbReference>
<evidence type="ECO:0000313" key="8">
    <source>
        <dbReference type="Proteomes" id="UP001500984"/>
    </source>
</evidence>
<feature type="transmembrane region" description="Helical" evidence="5">
    <location>
        <begin position="84"/>
        <end position="107"/>
    </location>
</feature>
<reference evidence="7 8" key="1">
    <citation type="journal article" date="2019" name="Int. J. Syst. Evol. Microbiol.">
        <title>The Global Catalogue of Microorganisms (GCM) 10K type strain sequencing project: providing services to taxonomists for standard genome sequencing and annotation.</title>
        <authorList>
            <consortium name="The Broad Institute Genomics Platform"/>
            <consortium name="The Broad Institute Genome Sequencing Center for Infectious Disease"/>
            <person name="Wu L."/>
            <person name="Ma J."/>
        </authorList>
    </citation>
    <scope>NUCLEOTIDE SEQUENCE [LARGE SCALE GENOMIC DNA]</scope>
    <source>
        <strain evidence="7 8">JCM 15900</strain>
    </source>
</reference>
<dbReference type="Pfam" id="PF13515">
    <property type="entry name" value="FUSC_2"/>
    <property type="match status" value="1"/>
</dbReference>
<keyword evidence="2 5" id="KW-0812">Transmembrane</keyword>
<dbReference type="Proteomes" id="UP001500984">
    <property type="component" value="Unassembled WGS sequence"/>
</dbReference>
<evidence type="ECO:0000256" key="4">
    <source>
        <dbReference type="ARBA" id="ARBA00023136"/>
    </source>
</evidence>
<evidence type="ECO:0000256" key="2">
    <source>
        <dbReference type="ARBA" id="ARBA00022692"/>
    </source>
</evidence>
<sequence length="391" mass="42438">MGPSAKLRQWGQEAGPVLRNRLRMGGLRIRNNFGQILQLTVAAMAAYSFSYFVLGHTYPFFAAVAAVVGIGPMQDRRLRRATEIGCGAVLGVLFGDLFVHLFGGGIWQLGTILFLAVCTGMFLNSGAIFVTQIGIQSIFVVTVPAQLATGTFSRTADAAVGVATAILLALIMPSDARKRPRSQAAALLDEIARLLSETEDALRREDPQAARRALSRARDSQSYVDSWRASLRISEETARINANSRRYAAEVSRLARACEFADRALRLIRVILRRAVTATEHGHVDPLLAAAAGRLAEGTRLLRLALLEGRDRAQAEEVFTDAARTLRPAPGVRADLEQTTMLLLFRPLAVDLLQAAGASLEEANSRLPALEVEPETGALRVVEEPDREDEG</sequence>
<feature type="transmembrane region" description="Helical" evidence="5">
    <location>
        <begin position="113"/>
        <end position="143"/>
    </location>
</feature>
<evidence type="ECO:0000256" key="5">
    <source>
        <dbReference type="SAM" id="Phobius"/>
    </source>
</evidence>
<keyword evidence="8" id="KW-1185">Reference proteome</keyword>